<feature type="transmembrane region" description="Helical" evidence="8">
    <location>
        <begin position="361"/>
        <end position="380"/>
    </location>
</feature>
<protein>
    <recommendedName>
        <fullName evidence="9">Glycosyltransferase RgtA/B/C/D-like domain-containing protein</fullName>
    </recommendedName>
</protein>
<feature type="transmembrane region" description="Helical" evidence="8">
    <location>
        <begin position="12"/>
        <end position="29"/>
    </location>
</feature>
<organism evidence="10 11">
    <name type="scientific">Microcystis aeruginosa NIES-44</name>
    <dbReference type="NCBI Taxonomy" id="449439"/>
    <lineage>
        <taxon>Bacteria</taxon>
        <taxon>Bacillati</taxon>
        <taxon>Cyanobacteriota</taxon>
        <taxon>Cyanophyceae</taxon>
        <taxon>Oscillatoriophycideae</taxon>
        <taxon>Chroococcales</taxon>
        <taxon>Microcystaceae</taxon>
        <taxon>Microcystis</taxon>
    </lineage>
</organism>
<feature type="transmembrane region" description="Helical" evidence="8">
    <location>
        <begin position="171"/>
        <end position="204"/>
    </location>
</feature>
<sequence>MKRSLDGRQGLIIVSIIWILGILVDRFWFSLDHTVPAWDQADYLNGGIIYTQAFQNPRWFDGDWWRSLWLMSPKIPPLTYLLTIPFFNLFGISLDAGMWVMAIYSALLLFSVYGLGIILFNGTVALWAVLICQFLPGLYYYRLEYLLDFPLAAIVTFSYFCLTWWRFSGQGWLKAIAVGIACGLGMLVKQTALFFLFLPILWVLGENLRRKRWGNLAQLMLSFLTAAWLMFPWYRTNWLLMLTAGKRATVDSAILEGDPPLTSPDAWTFYAQVLPYFLSWVLLLVPVVGLLISLRHRKTEDKVNRPVWIWLGVFLLGGYLLSSLNINKDARYILPLLPTLSLILSVGLLSWRGRFAPSIRWGTITIAAILTSLNLFPLGGDIITNVFSPKLQHHPYLKTGWQHEEVVKEILADSPYLRSTLGVLPSTPELNQHTFSFYGGKHNSQIAGRQVGVREEDIEKDVNSLDWFLTKTGEQGSVPDVQKKIVNRVATGPDFQLEKTWQLPDDSTLSLHRKIYPSVTVNPLENAPKRVELREIAIAEKASPNQPIPVVYKWAGDWQQLKSGIVILTWQEVDGKDYWMHDHGIAMGGLMAEKLTPEEQQKGFEVTEKTAMQSAATPGVYRLSAVYLNRETGETYPIKTNAQITIDPQVSKLATPQLDLVTQLRLKSANIGQGLTGIEPIFQLTNRINQYDSIQDYVLQADKAFSYRLQQQNPPDKLSLAYGLAISKVLQQDVAGAIKATEEMIKIDPHNPYHYAYQGFIYLYDWQPQAAQKVLDQARKLNPDSEEIKTLNAVAALMGGNLVKAWQLWQSN</sequence>
<keyword evidence="7 8" id="KW-0472">Membrane</keyword>
<dbReference type="GO" id="GO:0016763">
    <property type="term" value="F:pentosyltransferase activity"/>
    <property type="evidence" value="ECO:0007669"/>
    <property type="project" value="TreeGrafter"/>
</dbReference>
<dbReference type="PANTHER" id="PTHR33908:SF11">
    <property type="entry name" value="MEMBRANE PROTEIN"/>
    <property type="match status" value="1"/>
</dbReference>
<dbReference type="GO" id="GO:0005886">
    <property type="term" value="C:plasma membrane"/>
    <property type="evidence" value="ECO:0007669"/>
    <property type="project" value="UniProtKB-SubCell"/>
</dbReference>
<keyword evidence="4" id="KW-0808">Transferase</keyword>
<evidence type="ECO:0000256" key="1">
    <source>
        <dbReference type="ARBA" id="ARBA00004651"/>
    </source>
</evidence>
<dbReference type="InterPro" id="IPR050297">
    <property type="entry name" value="LipidA_mod_glycosyltrf_83"/>
</dbReference>
<evidence type="ECO:0000313" key="10">
    <source>
        <dbReference type="EMBL" id="GAL91278.1"/>
    </source>
</evidence>
<evidence type="ECO:0000256" key="8">
    <source>
        <dbReference type="SAM" id="Phobius"/>
    </source>
</evidence>
<dbReference type="InterPro" id="IPR011990">
    <property type="entry name" value="TPR-like_helical_dom_sf"/>
</dbReference>
<dbReference type="EMBL" id="BBPA01000002">
    <property type="protein sequence ID" value="GAL91278.1"/>
    <property type="molecule type" value="Genomic_DNA"/>
</dbReference>
<feature type="transmembrane region" description="Helical" evidence="8">
    <location>
        <begin position="99"/>
        <end position="118"/>
    </location>
</feature>
<feature type="transmembrane region" description="Helical" evidence="8">
    <location>
        <begin position="75"/>
        <end position="92"/>
    </location>
</feature>
<keyword evidence="6 8" id="KW-1133">Transmembrane helix</keyword>
<evidence type="ECO:0000256" key="6">
    <source>
        <dbReference type="ARBA" id="ARBA00022989"/>
    </source>
</evidence>
<comment type="subcellular location">
    <subcellularLocation>
        <location evidence="1">Cell membrane</location>
        <topology evidence="1">Multi-pass membrane protein</topology>
    </subcellularLocation>
</comment>
<evidence type="ECO:0000313" key="11">
    <source>
        <dbReference type="Proteomes" id="UP000030321"/>
    </source>
</evidence>
<dbReference type="Pfam" id="PF13231">
    <property type="entry name" value="PMT_2"/>
    <property type="match status" value="1"/>
</dbReference>
<keyword evidence="5 8" id="KW-0812">Transmembrane</keyword>
<reference evidence="11" key="1">
    <citation type="journal article" date="2015" name="Genome">
        <title>Whole Genome Sequence of the Non-Microcystin-Producing Microcystis aeruginosa Strain NIES-44.</title>
        <authorList>
            <person name="Okano K."/>
            <person name="Miyata N."/>
            <person name="Ozaki Y."/>
        </authorList>
    </citation>
    <scope>NUCLEOTIDE SEQUENCE [LARGE SCALE GENOMIC DNA]</scope>
    <source>
        <strain evidence="11">NIES-44</strain>
    </source>
</reference>
<feature type="transmembrane region" description="Helical" evidence="8">
    <location>
        <begin position="216"/>
        <end position="234"/>
    </location>
</feature>
<evidence type="ECO:0000256" key="3">
    <source>
        <dbReference type="ARBA" id="ARBA00022676"/>
    </source>
</evidence>
<dbReference type="SUPFAM" id="SSF48452">
    <property type="entry name" value="TPR-like"/>
    <property type="match status" value="1"/>
</dbReference>
<evidence type="ECO:0000256" key="7">
    <source>
        <dbReference type="ARBA" id="ARBA00023136"/>
    </source>
</evidence>
<dbReference type="AlphaFoldDB" id="A0A0A1VP73"/>
<keyword evidence="2" id="KW-1003">Cell membrane</keyword>
<evidence type="ECO:0000256" key="2">
    <source>
        <dbReference type="ARBA" id="ARBA00022475"/>
    </source>
</evidence>
<dbReference type="PANTHER" id="PTHR33908">
    <property type="entry name" value="MANNOSYLTRANSFERASE YKCB-RELATED"/>
    <property type="match status" value="1"/>
</dbReference>
<feature type="transmembrane region" description="Helical" evidence="8">
    <location>
        <begin position="124"/>
        <end position="141"/>
    </location>
</feature>
<gene>
    <name evidence="10" type="ORF">N44_00647</name>
</gene>
<keyword evidence="3" id="KW-0328">Glycosyltransferase</keyword>
<feature type="domain" description="Glycosyltransferase RgtA/B/C/D-like" evidence="9">
    <location>
        <begin position="76"/>
        <end position="227"/>
    </location>
</feature>
<feature type="transmembrane region" description="Helical" evidence="8">
    <location>
        <begin position="273"/>
        <end position="294"/>
    </location>
</feature>
<comment type="caution">
    <text evidence="10">The sequence shown here is derived from an EMBL/GenBank/DDBJ whole genome shotgun (WGS) entry which is preliminary data.</text>
</comment>
<dbReference type="GO" id="GO:0009103">
    <property type="term" value="P:lipopolysaccharide biosynthetic process"/>
    <property type="evidence" value="ECO:0007669"/>
    <property type="project" value="UniProtKB-ARBA"/>
</dbReference>
<dbReference type="InterPro" id="IPR038731">
    <property type="entry name" value="RgtA/B/C-like"/>
</dbReference>
<name>A0A0A1VP73_MICAE</name>
<dbReference type="Gene3D" id="1.25.40.10">
    <property type="entry name" value="Tetratricopeptide repeat domain"/>
    <property type="match status" value="1"/>
</dbReference>
<feature type="transmembrane region" description="Helical" evidence="8">
    <location>
        <begin position="146"/>
        <end position="165"/>
    </location>
</feature>
<evidence type="ECO:0000256" key="5">
    <source>
        <dbReference type="ARBA" id="ARBA00022692"/>
    </source>
</evidence>
<evidence type="ECO:0000256" key="4">
    <source>
        <dbReference type="ARBA" id="ARBA00022679"/>
    </source>
</evidence>
<feature type="transmembrane region" description="Helical" evidence="8">
    <location>
        <begin position="306"/>
        <end position="326"/>
    </location>
</feature>
<accession>A0A0A1VP73</accession>
<proteinExistence type="predicted"/>
<dbReference type="Proteomes" id="UP000030321">
    <property type="component" value="Unassembled WGS sequence"/>
</dbReference>
<dbReference type="RefSeq" id="WP_045356174.1">
    <property type="nucleotide sequence ID" value="NZ_BBPA01000002.1"/>
</dbReference>
<evidence type="ECO:0000259" key="9">
    <source>
        <dbReference type="Pfam" id="PF13231"/>
    </source>
</evidence>
<feature type="transmembrane region" description="Helical" evidence="8">
    <location>
        <begin position="332"/>
        <end position="349"/>
    </location>
</feature>